<comment type="caution">
    <text evidence="4">The sequence shown here is derived from an EMBL/GenBank/DDBJ whole genome shotgun (WGS) entry which is preliminary data.</text>
</comment>
<evidence type="ECO:0000313" key="2">
    <source>
        <dbReference type="EMBL" id="CAK9136637.1"/>
    </source>
</evidence>
<organism evidence="4 5">
    <name type="scientific">Ilex paraguariensis</name>
    <name type="common">yerba mate</name>
    <dbReference type="NCBI Taxonomy" id="185542"/>
    <lineage>
        <taxon>Eukaryota</taxon>
        <taxon>Viridiplantae</taxon>
        <taxon>Streptophyta</taxon>
        <taxon>Embryophyta</taxon>
        <taxon>Tracheophyta</taxon>
        <taxon>Spermatophyta</taxon>
        <taxon>Magnoliopsida</taxon>
        <taxon>eudicotyledons</taxon>
        <taxon>Gunneridae</taxon>
        <taxon>Pentapetalae</taxon>
        <taxon>asterids</taxon>
        <taxon>campanulids</taxon>
        <taxon>Aquifoliales</taxon>
        <taxon>Aquifoliaceae</taxon>
        <taxon>Ilex</taxon>
    </lineage>
</organism>
<dbReference type="PANTHER" id="PTHR36608">
    <property type="entry name" value="POLYPHENOL OXIDASE C, CHLOROPLASTIC-LIKE"/>
    <property type="match status" value="1"/>
</dbReference>
<dbReference type="AlphaFoldDB" id="A0ABC8TCT2"/>
<sequence length="142" mass="15915">MANVAGTSMIDDVFPATLDKVLKLMIKRPKNSRSKREKEEEEEILVTEIEVERDVFAKFDVFVNDEDEAMSGPDKTEFAGSFVHMPHKHNHGKKIKTNLRLGITELLEGLGAEDDERVLVTLVPRNGCNSVTIGGIKIELHD</sequence>
<reference evidence="4 5" key="1">
    <citation type="submission" date="2024-02" db="EMBL/GenBank/DDBJ databases">
        <authorList>
            <person name="Vignale AGUSTIN F."/>
            <person name="Sosa J E."/>
            <person name="Modenutti C."/>
        </authorList>
    </citation>
    <scope>NUCLEOTIDE SEQUENCE [LARGE SCALE GENOMIC DNA]</scope>
</reference>
<dbReference type="InterPro" id="IPR022740">
    <property type="entry name" value="Polyphenol_oxidase_C"/>
</dbReference>
<gene>
    <name evidence="3" type="ORF">ILEXP_LOCUS31508</name>
    <name evidence="4" type="ORF">ILEXP_LOCUS34154</name>
    <name evidence="2" type="ORF">ILEXP_LOCUS3630</name>
</gene>
<dbReference type="PANTHER" id="PTHR36608:SF1">
    <property type="entry name" value="POLYPHENOL OXIDASE C, CHLOROPLASTIC-LIKE"/>
    <property type="match status" value="1"/>
</dbReference>
<evidence type="ECO:0000259" key="1">
    <source>
        <dbReference type="Pfam" id="PF12143"/>
    </source>
</evidence>
<evidence type="ECO:0000313" key="3">
    <source>
        <dbReference type="EMBL" id="CAK9162627.1"/>
    </source>
</evidence>
<dbReference type="Proteomes" id="UP001642360">
    <property type="component" value="Unassembled WGS sequence"/>
</dbReference>
<protein>
    <recommendedName>
        <fullName evidence="1">Polyphenol oxidase C-terminal domain-containing protein</fullName>
    </recommendedName>
</protein>
<dbReference type="Pfam" id="PF12143">
    <property type="entry name" value="PPO1_KFDV"/>
    <property type="match status" value="1"/>
</dbReference>
<dbReference type="EMBL" id="CAUOFW020004302">
    <property type="protein sequence ID" value="CAK9165012.1"/>
    <property type="molecule type" value="Genomic_DNA"/>
</dbReference>
<keyword evidence="5" id="KW-1185">Reference proteome</keyword>
<dbReference type="EMBL" id="CAUOFW020000769">
    <property type="protein sequence ID" value="CAK9136637.1"/>
    <property type="molecule type" value="Genomic_DNA"/>
</dbReference>
<accession>A0ABC8TCT2</accession>
<evidence type="ECO:0000313" key="5">
    <source>
        <dbReference type="Proteomes" id="UP001642360"/>
    </source>
</evidence>
<feature type="domain" description="Polyphenol oxidase C-terminal" evidence="1">
    <location>
        <begin position="14"/>
        <end position="140"/>
    </location>
</feature>
<proteinExistence type="predicted"/>
<name>A0ABC8TCT2_9AQUA</name>
<evidence type="ECO:0000313" key="4">
    <source>
        <dbReference type="EMBL" id="CAK9165012.1"/>
    </source>
</evidence>
<dbReference type="EMBL" id="CAUOFW020003921">
    <property type="protein sequence ID" value="CAK9162627.1"/>
    <property type="molecule type" value="Genomic_DNA"/>
</dbReference>